<feature type="region of interest" description="Disordered" evidence="2">
    <location>
        <begin position="413"/>
        <end position="467"/>
    </location>
</feature>
<proteinExistence type="predicted"/>
<dbReference type="Proteomes" id="UP001612928">
    <property type="component" value="Unassembled WGS sequence"/>
</dbReference>
<gene>
    <name evidence="3" type="ORF">ACIBP5_14750</name>
</gene>
<dbReference type="InterPro" id="IPR036689">
    <property type="entry name" value="ESAT-6-like_sf"/>
</dbReference>
<dbReference type="RefSeq" id="WP_397021029.1">
    <property type="nucleotide sequence ID" value="NZ_JBITMB010000003.1"/>
</dbReference>
<dbReference type="EMBL" id="JBITMB010000003">
    <property type="protein sequence ID" value="MFI7441212.1"/>
    <property type="molecule type" value="Genomic_DNA"/>
</dbReference>
<feature type="region of interest" description="Disordered" evidence="2">
    <location>
        <begin position="195"/>
        <end position="375"/>
    </location>
</feature>
<dbReference type="InterPro" id="IPR010310">
    <property type="entry name" value="T7SS_ESAT-6-like"/>
</dbReference>
<evidence type="ECO:0000256" key="2">
    <source>
        <dbReference type="SAM" id="MobiDB-lite"/>
    </source>
</evidence>
<sequence length="479" mass="48319">MGSRRKVLVIRSFEATPEGKEVEASKAEIERLLTNTSPADVSSAGSAYRGAAQAIDRAVAALNEHAATLAKAWRGPAAAEVQKAMQLMHASGVELSSKMKMMDDALDGYAQKVPETLEKVRNIRVEVTKTPEGSGGGTTGSPYLQQTDALIPQSAKTAAENAQAQRAMKELNEKIVELLDVKVPMDVSYELPPVKVPSALPSQSTVDMNGISPGSSQTETAGYGSGSRTGYTGVGDGGAGSNGAGSNGTGSHGTGQNGTGQQDTGQNGTGQQDTGQNGTGQNGTGQNGTGTAGTGGNTGSDGSGPGGGDPNGTGTDPTDPTATDPDQTTRHQTGADDGTVPSVIGRDDPRQTEAANFTPSQVTPPSTFTPATTLPTALPTTSIPMATTSMPLVPATGVTPGVPAVLGGPSQWGEQAGGNAGPQGRSANSGHGSMYPFLPMGSGAATPIGSEDVTESGAHMPEDRGIWTVTPDVTDPYIC</sequence>
<evidence type="ECO:0000313" key="3">
    <source>
        <dbReference type="EMBL" id="MFI7441212.1"/>
    </source>
</evidence>
<dbReference type="InterPro" id="IPR038332">
    <property type="entry name" value="PPE_sf"/>
</dbReference>
<feature type="compositionally biased region" description="Gly residues" evidence="2">
    <location>
        <begin position="277"/>
        <end position="311"/>
    </location>
</feature>
<feature type="compositionally biased region" description="Gly residues" evidence="2">
    <location>
        <begin position="223"/>
        <end position="258"/>
    </location>
</feature>
<keyword evidence="4" id="KW-1185">Reference proteome</keyword>
<comment type="caution">
    <text evidence="3">The sequence shown here is derived from an EMBL/GenBank/DDBJ whole genome shotgun (WGS) entry which is preliminary data.</text>
</comment>
<dbReference type="SUPFAM" id="SSF140453">
    <property type="entry name" value="EsxAB dimer-like"/>
    <property type="match status" value="1"/>
</dbReference>
<evidence type="ECO:0000313" key="4">
    <source>
        <dbReference type="Proteomes" id="UP001612928"/>
    </source>
</evidence>
<protein>
    <submittedName>
        <fullName evidence="3">WXG100 family type VII secretion target</fullName>
    </submittedName>
</protein>
<dbReference type="Pfam" id="PF06013">
    <property type="entry name" value="WXG100"/>
    <property type="match status" value="1"/>
</dbReference>
<organism evidence="3 4">
    <name type="scientific">Nonomuraea indica</name>
    <dbReference type="NCBI Taxonomy" id="1581193"/>
    <lineage>
        <taxon>Bacteria</taxon>
        <taxon>Bacillati</taxon>
        <taxon>Actinomycetota</taxon>
        <taxon>Actinomycetes</taxon>
        <taxon>Streptosporangiales</taxon>
        <taxon>Streptosporangiaceae</taxon>
        <taxon>Nonomuraea</taxon>
    </lineage>
</organism>
<evidence type="ECO:0000256" key="1">
    <source>
        <dbReference type="SAM" id="Coils"/>
    </source>
</evidence>
<name>A0ABW8A354_9ACTN</name>
<feature type="compositionally biased region" description="Low complexity" evidence="2">
    <location>
        <begin position="312"/>
        <end position="326"/>
    </location>
</feature>
<keyword evidence="1" id="KW-0175">Coiled coil</keyword>
<accession>A0ABW8A354</accession>
<dbReference type="Gene3D" id="1.20.1260.20">
    <property type="entry name" value="PPE superfamily"/>
    <property type="match status" value="1"/>
</dbReference>
<feature type="compositionally biased region" description="Polar residues" evidence="2">
    <location>
        <begin position="200"/>
        <end position="220"/>
    </location>
</feature>
<feature type="compositionally biased region" description="Low complexity" evidence="2">
    <location>
        <begin position="363"/>
        <end position="375"/>
    </location>
</feature>
<feature type="coiled-coil region" evidence="1">
    <location>
        <begin position="154"/>
        <end position="181"/>
    </location>
</feature>
<feature type="compositionally biased region" description="Low complexity" evidence="2">
    <location>
        <begin position="259"/>
        <end position="276"/>
    </location>
</feature>
<reference evidence="3 4" key="1">
    <citation type="submission" date="2024-10" db="EMBL/GenBank/DDBJ databases">
        <title>The Natural Products Discovery Center: Release of the First 8490 Sequenced Strains for Exploring Actinobacteria Biosynthetic Diversity.</title>
        <authorList>
            <person name="Kalkreuter E."/>
            <person name="Kautsar S.A."/>
            <person name="Yang D."/>
            <person name="Bader C.D."/>
            <person name="Teijaro C.N."/>
            <person name="Fluegel L."/>
            <person name="Davis C.M."/>
            <person name="Simpson J.R."/>
            <person name="Lauterbach L."/>
            <person name="Steele A.D."/>
            <person name="Gui C."/>
            <person name="Meng S."/>
            <person name="Li G."/>
            <person name="Viehrig K."/>
            <person name="Ye F."/>
            <person name="Su P."/>
            <person name="Kiefer A.F."/>
            <person name="Nichols A."/>
            <person name="Cepeda A.J."/>
            <person name="Yan W."/>
            <person name="Fan B."/>
            <person name="Jiang Y."/>
            <person name="Adhikari A."/>
            <person name="Zheng C.-J."/>
            <person name="Schuster L."/>
            <person name="Cowan T.M."/>
            <person name="Smanski M.J."/>
            <person name="Chevrette M.G."/>
            <person name="De Carvalho L.P.S."/>
            <person name="Shen B."/>
        </authorList>
    </citation>
    <scope>NUCLEOTIDE SEQUENCE [LARGE SCALE GENOMIC DNA]</scope>
    <source>
        <strain evidence="3 4">NPDC049503</strain>
    </source>
</reference>